<keyword evidence="5" id="KW-1185">Reference proteome</keyword>
<dbReference type="EMBL" id="CP042582">
    <property type="protein sequence ID" value="QEX20721.1"/>
    <property type="molecule type" value="Genomic_DNA"/>
</dbReference>
<dbReference type="InterPro" id="IPR008995">
    <property type="entry name" value="Mo/tungstate-bd_C_term_dom"/>
</dbReference>
<protein>
    <submittedName>
        <fullName evidence="4">Transporter</fullName>
    </submittedName>
</protein>
<proteinExistence type="predicted"/>
<dbReference type="OrthoDB" id="122515at2"/>
<sequence length="69" mass="7303">MKMSPRNRFAGTITQLKKGAVMAQVTVDIGGGNTVTSAIFVDSAEDLGLKTGDKVLAVIKSTDVMIFKE</sequence>
<dbReference type="GO" id="GO:0015689">
    <property type="term" value="P:molybdate ion transport"/>
    <property type="evidence" value="ECO:0007669"/>
    <property type="project" value="InterPro"/>
</dbReference>
<gene>
    <name evidence="4" type="ORF">FRZ61_06400</name>
</gene>
<dbReference type="SUPFAM" id="SSF50331">
    <property type="entry name" value="MOP-like"/>
    <property type="match status" value="1"/>
</dbReference>
<dbReference type="InterPro" id="IPR005116">
    <property type="entry name" value="Transp-assoc_OB_typ1"/>
</dbReference>
<organism evidence="4 5">
    <name type="scientific">Hypericibacter adhaerens</name>
    <dbReference type="NCBI Taxonomy" id="2602016"/>
    <lineage>
        <taxon>Bacteria</taxon>
        <taxon>Pseudomonadati</taxon>
        <taxon>Pseudomonadota</taxon>
        <taxon>Alphaproteobacteria</taxon>
        <taxon>Rhodospirillales</taxon>
        <taxon>Dongiaceae</taxon>
        <taxon>Hypericibacter</taxon>
    </lineage>
</organism>
<feature type="domain" description="Mop" evidence="3">
    <location>
        <begin position="2"/>
        <end position="68"/>
    </location>
</feature>
<dbReference type="AlphaFoldDB" id="A0A5J6MTX2"/>
<evidence type="ECO:0000256" key="2">
    <source>
        <dbReference type="PROSITE-ProRule" id="PRU01213"/>
    </source>
</evidence>
<dbReference type="RefSeq" id="WP_151114945.1">
    <property type="nucleotide sequence ID" value="NZ_CP042582.1"/>
</dbReference>
<evidence type="ECO:0000313" key="4">
    <source>
        <dbReference type="EMBL" id="QEX20721.1"/>
    </source>
</evidence>
<dbReference type="Proteomes" id="UP000325797">
    <property type="component" value="Chromosome"/>
</dbReference>
<dbReference type="NCBIfam" id="TIGR00638">
    <property type="entry name" value="Mop"/>
    <property type="match status" value="1"/>
</dbReference>
<dbReference type="Pfam" id="PF03459">
    <property type="entry name" value="TOBE"/>
    <property type="match status" value="1"/>
</dbReference>
<dbReference type="Gene3D" id="2.40.50.100">
    <property type="match status" value="1"/>
</dbReference>
<dbReference type="KEGG" id="hadh:FRZ61_06400"/>
<name>A0A5J6MTX2_9PROT</name>
<evidence type="ECO:0000256" key="1">
    <source>
        <dbReference type="ARBA" id="ARBA00022505"/>
    </source>
</evidence>
<accession>A0A5J6MTX2</accession>
<reference evidence="4 5" key="1">
    <citation type="submission" date="2019-08" db="EMBL/GenBank/DDBJ databases">
        <title>Hyperibacter terrae gen. nov., sp. nov. and Hyperibacter viscosus sp. nov., two new members in the family Rhodospirillaceae isolated from the rhizosphere of Hypericum perforatum.</title>
        <authorList>
            <person name="Noviana Z."/>
        </authorList>
    </citation>
    <scope>NUCLEOTIDE SEQUENCE [LARGE SCALE GENOMIC DNA]</scope>
    <source>
        <strain evidence="4 5">R5959</strain>
    </source>
</reference>
<keyword evidence="1 2" id="KW-0500">Molybdenum</keyword>
<dbReference type="PROSITE" id="PS51866">
    <property type="entry name" value="MOP"/>
    <property type="match status" value="1"/>
</dbReference>
<evidence type="ECO:0000259" key="3">
    <source>
        <dbReference type="PROSITE" id="PS51866"/>
    </source>
</evidence>
<dbReference type="InterPro" id="IPR004606">
    <property type="entry name" value="Mop_domain"/>
</dbReference>
<evidence type="ECO:0000313" key="5">
    <source>
        <dbReference type="Proteomes" id="UP000325797"/>
    </source>
</evidence>